<dbReference type="InterPro" id="IPR011990">
    <property type="entry name" value="TPR-like_helical_dom_sf"/>
</dbReference>
<dbReference type="EMBL" id="JQ844172">
    <property type="protein sequence ID" value="AGS51842.1"/>
    <property type="molecule type" value="Genomic_DNA"/>
</dbReference>
<organism evidence="3">
    <name type="scientific">uncultured bacterium contig00066</name>
    <dbReference type="NCBI Taxonomy" id="1181548"/>
    <lineage>
        <taxon>Bacteria</taxon>
        <taxon>environmental samples</taxon>
    </lineage>
</organism>
<dbReference type="SUPFAM" id="SSF48452">
    <property type="entry name" value="TPR-like"/>
    <property type="match status" value="1"/>
</dbReference>
<dbReference type="Gene3D" id="1.25.40.10">
    <property type="entry name" value="Tetratricopeptide repeat domain"/>
    <property type="match status" value="1"/>
</dbReference>
<feature type="signal peptide" evidence="2">
    <location>
        <begin position="1"/>
        <end position="20"/>
    </location>
</feature>
<feature type="chain" id="PRO_5032726298" evidence="2">
    <location>
        <begin position="21"/>
        <end position="500"/>
    </location>
</feature>
<dbReference type="GO" id="GO:0008270">
    <property type="term" value="F:zinc ion binding"/>
    <property type="evidence" value="ECO:0007669"/>
    <property type="project" value="UniProtKB-KW"/>
</dbReference>
<dbReference type="AlphaFoldDB" id="A0A806JYY5"/>
<keyword evidence="1" id="KW-1133">Transmembrane helix</keyword>
<keyword evidence="2" id="KW-0732">Signal</keyword>
<evidence type="ECO:0000256" key="1">
    <source>
        <dbReference type="SAM" id="Phobius"/>
    </source>
</evidence>
<dbReference type="InterPro" id="IPR050952">
    <property type="entry name" value="TRIM-NHL_E3_ligases"/>
</dbReference>
<reference evidence="3" key="1">
    <citation type="submission" date="2012-03" db="EMBL/GenBank/DDBJ databases">
        <title>Functional metagenomics reveals considerable lignocellulase gene clusters in the gut microbiome of a wood-feeding higher termite.</title>
        <authorList>
            <person name="Liu N."/>
        </authorList>
    </citation>
    <scope>NUCLEOTIDE SEQUENCE</scope>
</reference>
<sequence>MRKFFFLSICFFAISLAVFAEPTNYTYNYDFWDEYVASPDAYRVSSYILGTSLGIDNFRDPQGLFIRENRVYVCDSGNNRIVLFEVNEKGEYILSAVVSSVVIDGVVSPLNYPMDIFECREGFIYIADTNNMRILKLDRDWNYIFSITRPDDESIDDFVEFQPLKLIVDFANRIFAQVRNVNKGLMEFDGRGEFVGYMGANKVAFNLIDYIWKFISTQEQRARMELFVPTEYNNLALDSDGFIYVTNAAVSATAATTAASTTSSTPTDQTDPVRRLNAMGQDILIRNGYSRPIGDIDYTDTAITGVVTGPSRFIDVVAFDNDSYACFDRARGRIFMYDFQGNLLYAFGGLGNREGCFLMPVALDRMGTSLYALDSRTGAVTRFDLTSYGVKINEALDEYKAGRYESSAALWEEVLKMNGNYDLAYIGIGRAALRQGEYQKAMKYYKLKHYRQGYSRAFQLYRKEWVEENLWKILLALGILIIVPLVVKYSIKIVREIREA</sequence>
<feature type="transmembrane region" description="Helical" evidence="1">
    <location>
        <begin position="470"/>
        <end position="491"/>
    </location>
</feature>
<keyword evidence="1" id="KW-0472">Membrane</keyword>
<accession>A0A806JYY5</accession>
<dbReference type="Gene3D" id="2.120.10.30">
    <property type="entry name" value="TolB, C-terminal domain"/>
    <property type="match status" value="1"/>
</dbReference>
<name>A0A806JYY5_9BACT</name>
<protein>
    <submittedName>
        <fullName evidence="3">NHL repeat protein</fullName>
    </submittedName>
</protein>
<dbReference type="PANTHER" id="PTHR24104:SF25">
    <property type="entry name" value="PROTEIN LIN-41"/>
    <property type="match status" value="1"/>
</dbReference>
<dbReference type="Pfam" id="PF13432">
    <property type="entry name" value="TPR_16"/>
    <property type="match status" value="1"/>
</dbReference>
<evidence type="ECO:0000313" key="3">
    <source>
        <dbReference type="EMBL" id="AGS51842.1"/>
    </source>
</evidence>
<proteinExistence type="predicted"/>
<dbReference type="InterPro" id="IPR011042">
    <property type="entry name" value="6-blade_b-propeller_TolB-like"/>
</dbReference>
<dbReference type="PANTHER" id="PTHR24104">
    <property type="entry name" value="E3 UBIQUITIN-PROTEIN LIGASE NHLRC1-RELATED"/>
    <property type="match status" value="1"/>
</dbReference>
<evidence type="ECO:0000256" key="2">
    <source>
        <dbReference type="SAM" id="SignalP"/>
    </source>
</evidence>
<dbReference type="SUPFAM" id="SSF101898">
    <property type="entry name" value="NHL repeat"/>
    <property type="match status" value="1"/>
</dbReference>
<keyword evidence="1" id="KW-0812">Transmembrane</keyword>